<dbReference type="RefSeq" id="XP_030997639.1">
    <property type="nucleotide sequence ID" value="XM_031136829.1"/>
</dbReference>
<dbReference type="InterPro" id="IPR052210">
    <property type="entry name" value="LysM1-like"/>
</dbReference>
<dbReference type="PANTHER" id="PTHR34997:SF1">
    <property type="entry name" value="PEPTIDOGLYCAN-BINDING LYSIN DOMAIN"/>
    <property type="match status" value="1"/>
</dbReference>
<dbReference type="InParanoid" id="A0A507BGT7"/>
<keyword evidence="6" id="KW-1185">Reference proteome</keyword>
<dbReference type="STRING" id="1093900.A0A507BGT7"/>
<sequence>MALRRAVKTVLFAVLTVATRAQIQPLNISAVDGISSTCIAVLNQQVTCDASLLSAADALEGAPVFGSPIFLSSSQLTTLCTSACSSSLLNWERRIAGACGSTLNEQPDGGKSAPASLAQEFVEVFNSVCLKNSHTRFDRRLQRLLSFPDVNSAGHAHCLNKFACLRIYRIDFFMSKDRMDTVSSANCNYIHCSAIPCNLNCAGMHRNVLHGLVVRHLSDTCKSLQKQFGITYAQLSGWNPSLGPKCNNIARSVGFAICVSAPGGAWVNPNPGETTKTSRPSDPPIWTATLKPMDSYPTATFVPSSEVAPYANGTRMDCATYVTAPILTNYTLNNGTTSFACDDAAKQFGISLETFLEYNPSLNGSSPCLMTNYTQYCVQTIAKVSSGIVGACVETDISPTGFDCNKFVSSHGLDKDQFVLWNPEVGSNCENFTVGTHYCVAVLHYKQPGITSNCNLFVAANDTDWADQPCQIIETQYGISHARFVAWNPAVKNNCTGTASAPWTHGTKPVTDATSVQVQGGPISLTSDSQAASVTQSVVSTTSDIRITGAGPSISSSSVASVNIR</sequence>
<keyword evidence="2" id="KW-0843">Virulence</keyword>
<keyword evidence="1" id="KW-0147">Chitin-binding</keyword>
<name>A0A507BGT7_9PEZI</name>
<dbReference type="Gene3D" id="3.10.350.10">
    <property type="entry name" value="LysM domain"/>
    <property type="match status" value="2"/>
</dbReference>
<protein>
    <recommendedName>
        <fullName evidence="7">LysM domain-containing protein</fullName>
    </recommendedName>
</protein>
<dbReference type="OrthoDB" id="5985073at2759"/>
<comment type="similarity">
    <text evidence="3">Belongs to the secreted LysM effector family.</text>
</comment>
<gene>
    <name evidence="5" type="ORF">E0L32_000262</name>
</gene>
<dbReference type="InterPro" id="IPR036779">
    <property type="entry name" value="LysM_dom_sf"/>
</dbReference>
<reference evidence="5 6" key="1">
    <citation type="submission" date="2019-06" db="EMBL/GenBank/DDBJ databases">
        <title>Draft genome sequence of the filamentous fungus Phialemoniopsis curvata isolated from diesel fuel.</title>
        <authorList>
            <person name="Varaljay V.A."/>
            <person name="Lyon W.J."/>
            <person name="Crouch A.L."/>
            <person name="Drake C.E."/>
            <person name="Hollomon J.M."/>
            <person name="Nadeau L.J."/>
            <person name="Nunn H.S."/>
            <person name="Stevenson B.S."/>
            <person name="Bojanowski C.L."/>
            <person name="Crookes-Goodson W.J."/>
        </authorList>
    </citation>
    <scope>NUCLEOTIDE SEQUENCE [LARGE SCALE GENOMIC DNA]</scope>
    <source>
        <strain evidence="5 6">D216</strain>
    </source>
</reference>
<dbReference type="PANTHER" id="PTHR34997">
    <property type="entry name" value="AM15"/>
    <property type="match status" value="1"/>
</dbReference>
<dbReference type="InterPro" id="IPR018392">
    <property type="entry name" value="LysM"/>
</dbReference>
<feature type="signal peptide" evidence="4">
    <location>
        <begin position="1"/>
        <end position="21"/>
    </location>
</feature>
<keyword evidence="4" id="KW-0732">Signal</keyword>
<comment type="caution">
    <text evidence="5">The sequence shown here is derived from an EMBL/GenBank/DDBJ whole genome shotgun (WGS) entry which is preliminary data.</text>
</comment>
<evidence type="ECO:0008006" key="7">
    <source>
        <dbReference type="Google" id="ProtNLM"/>
    </source>
</evidence>
<evidence type="ECO:0000256" key="1">
    <source>
        <dbReference type="ARBA" id="ARBA00022669"/>
    </source>
</evidence>
<evidence type="ECO:0000256" key="3">
    <source>
        <dbReference type="ARBA" id="ARBA00044955"/>
    </source>
</evidence>
<dbReference type="EMBL" id="SKBQ01000001">
    <property type="protein sequence ID" value="TPX15928.1"/>
    <property type="molecule type" value="Genomic_DNA"/>
</dbReference>
<dbReference type="GO" id="GO:0008061">
    <property type="term" value="F:chitin binding"/>
    <property type="evidence" value="ECO:0007669"/>
    <property type="project" value="UniProtKB-KW"/>
</dbReference>
<accession>A0A507BGT7</accession>
<dbReference type="Proteomes" id="UP000319257">
    <property type="component" value="Unassembled WGS sequence"/>
</dbReference>
<dbReference type="GeneID" id="41967709"/>
<dbReference type="AlphaFoldDB" id="A0A507BGT7"/>
<evidence type="ECO:0000256" key="2">
    <source>
        <dbReference type="ARBA" id="ARBA00023026"/>
    </source>
</evidence>
<dbReference type="CDD" id="cd00118">
    <property type="entry name" value="LysM"/>
    <property type="match status" value="2"/>
</dbReference>
<evidence type="ECO:0000256" key="4">
    <source>
        <dbReference type="SAM" id="SignalP"/>
    </source>
</evidence>
<feature type="chain" id="PRO_5021278697" description="LysM domain-containing protein" evidence="4">
    <location>
        <begin position="22"/>
        <end position="565"/>
    </location>
</feature>
<organism evidence="5 6">
    <name type="scientific">Thyridium curvatum</name>
    <dbReference type="NCBI Taxonomy" id="1093900"/>
    <lineage>
        <taxon>Eukaryota</taxon>
        <taxon>Fungi</taxon>
        <taxon>Dikarya</taxon>
        <taxon>Ascomycota</taxon>
        <taxon>Pezizomycotina</taxon>
        <taxon>Sordariomycetes</taxon>
        <taxon>Sordariomycetidae</taxon>
        <taxon>Thyridiales</taxon>
        <taxon>Thyridiaceae</taxon>
        <taxon>Thyridium</taxon>
    </lineage>
</organism>
<proteinExistence type="inferred from homology"/>
<evidence type="ECO:0000313" key="6">
    <source>
        <dbReference type="Proteomes" id="UP000319257"/>
    </source>
</evidence>
<evidence type="ECO:0000313" key="5">
    <source>
        <dbReference type="EMBL" id="TPX15928.1"/>
    </source>
</evidence>